<evidence type="ECO:0000256" key="1">
    <source>
        <dbReference type="SAM" id="Phobius"/>
    </source>
</evidence>
<protein>
    <submittedName>
        <fullName evidence="4">G-protein coupled receptors family 1 profile domain-containing protein</fullName>
    </submittedName>
</protein>
<feature type="chain" id="PRO_5037679061" evidence="2">
    <location>
        <begin position="21"/>
        <end position="105"/>
    </location>
</feature>
<reference evidence="4" key="1">
    <citation type="submission" date="2022-11" db="UniProtKB">
        <authorList>
            <consortium name="WormBaseParasite"/>
        </authorList>
    </citation>
    <scope>IDENTIFICATION</scope>
</reference>
<keyword evidence="2" id="KW-0732">Signal</keyword>
<sequence>MLLISSVFFSSALHLTFVFTHSIVEKTIITETTSEEPKCYRLLTQYSMHISPGAVYEFYEKVYYWAQLTLSIVVPTVVMLICSVLIVTRFTFKRTISREDRDDGS</sequence>
<keyword evidence="3" id="KW-1185">Reference proteome</keyword>
<dbReference type="Proteomes" id="UP000887564">
    <property type="component" value="Unplaced"/>
</dbReference>
<evidence type="ECO:0000313" key="3">
    <source>
        <dbReference type="Proteomes" id="UP000887564"/>
    </source>
</evidence>
<keyword evidence="1" id="KW-0812">Transmembrane</keyword>
<dbReference type="WBParaSite" id="PEQ_0001183401-mRNA-1">
    <property type="protein sequence ID" value="PEQ_0001183401-mRNA-1"/>
    <property type="gene ID" value="PEQ_0001183401"/>
</dbReference>
<dbReference type="AlphaFoldDB" id="A0A914S3V3"/>
<keyword evidence="1" id="KW-1133">Transmembrane helix</keyword>
<feature type="signal peptide" evidence="2">
    <location>
        <begin position="1"/>
        <end position="20"/>
    </location>
</feature>
<accession>A0A914S3V3</accession>
<feature type="transmembrane region" description="Helical" evidence="1">
    <location>
        <begin position="62"/>
        <end position="88"/>
    </location>
</feature>
<name>A0A914S3V3_PAREQ</name>
<organism evidence="3 4">
    <name type="scientific">Parascaris equorum</name>
    <name type="common">Equine roundworm</name>
    <dbReference type="NCBI Taxonomy" id="6256"/>
    <lineage>
        <taxon>Eukaryota</taxon>
        <taxon>Metazoa</taxon>
        <taxon>Ecdysozoa</taxon>
        <taxon>Nematoda</taxon>
        <taxon>Chromadorea</taxon>
        <taxon>Rhabditida</taxon>
        <taxon>Spirurina</taxon>
        <taxon>Ascaridomorpha</taxon>
        <taxon>Ascaridoidea</taxon>
        <taxon>Ascarididae</taxon>
        <taxon>Parascaris</taxon>
    </lineage>
</organism>
<dbReference type="Gene3D" id="1.20.1070.10">
    <property type="entry name" value="Rhodopsin 7-helix transmembrane proteins"/>
    <property type="match status" value="1"/>
</dbReference>
<proteinExistence type="predicted"/>
<keyword evidence="1" id="KW-0472">Membrane</keyword>
<evidence type="ECO:0000313" key="4">
    <source>
        <dbReference type="WBParaSite" id="PEQ_0001183401-mRNA-1"/>
    </source>
</evidence>
<evidence type="ECO:0000256" key="2">
    <source>
        <dbReference type="SAM" id="SignalP"/>
    </source>
</evidence>